<comment type="caution">
    <text evidence="1">The sequence shown here is derived from an EMBL/GenBank/DDBJ whole genome shotgun (WGS) entry which is preliminary data.</text>
</comment>
<accession>A0ABD7RV15</accession>
<dbReference type="EMBL" id="SCFV01000007">
    <property type="protein sequence ID" value="TRO16573.1"/>
    <property type="molecule type" value="Genomic_DNA"/>
</dbReference>
<dbReference type="RefSeq" id="WP_143502070.1">
    <property type="nucleotide sequence ID" value="NZ_SCFV01000007.1"/>
</dbReference>
<proteinExistence type="predicted"/>
<dbReference type="AlphaFoldDB" id="A0ABD7RV15"/>
<evidence type="ECO:0000313" key="1">
    <source>
        <dbReference type="EMBL" id="TRO16573.1"/>
    </source>
</evidence>
<organism evidence="1 2">
    <name type="scientific">Ectopseudomonas mendocina</name>
    <name type="common">Pseudomonas mendocina</name>
    <dbReference type="NCBI Taxonomy" id="300"/>
    <lineage>
        <taxon>Bacteria</taxon>
        <taxon>Pseudomonadati</taxon>
        <taxon>Pseudomonadota</taxon>
        <taxon>Gammaproteobacteria</taxon>
        <taxon>Pseudomonadales</taxon>
        <taxon>Pseudomonadaceae</taxon>
        <taxon>Ectopseudomonas</taxon>
    </lineage>
</organism>
<evidence type="ECO:0008006" key="3">
    <source>
        <dbReference type="Google" id="ProtNLM"/>
    </source>
</evidence>
<evidence type="ECO:0000313" key="2">
    <source>
        <dbReference type="Proteomes" id="UP000317327"/>
    </source>
</evidence>
<name>A0ABD7RV15_ECTME</name>
<protein>
    <recommendedName>
        <fullName evidence="3">Transposase</fullName>
    </recommendedName>
</protein>
<dbReference type="Proteomes" id="UP000317327">
    <property type="component" value="Unassembled WGS sequence"/>
</dbReference>
<gene>
    <name evidence="1" type="ORF">EQ836_14900</name>
</gene>
<sequence length="137" mass="15276">MPLSSNEIKVGAVAYFDQSILNSHKNIQQPTQQPDRPGPFVCVQVVDGKSMWSNVTTAFRKERLYLEKQWRIEGSQKWKKGDCYLSDGASTYVGLNEAFIEAAANETPFTTINRPQITAEGVNAILQEILARGGRTI</sequence>
<reference evidence="1 2" key="1">
    <citation type="submission" date="2019-01" db="EMBL/GenBank/DDBJ databases">
        <title>Whole genome shotgun sequencing of Pseudomonas spp. isolated by its ability to degrade furfural.</title>
        <authorList>
            <person name="Donoso R."/>
            <person name="Farkas C."/>
            <person name="Villegas P."/>
            <person name="Gonzales-Toro F."/>
            <person name="Guajardo-Parra M."/>
            <person name="Araya-Nail M."/>
            <person name="Morgante V."/>
            <person name="Perez-Pantoja D."/>
        </authorList>
    </citation>
    <scope>NUCLEOTIDE SEQUENCE [LARGE SCALE GENOMIC DNA]</scope>
    <source>
        <strain evidence="1 2">VN231</strain>
    </source>
</reference>